<evidence type="ECO:0008006" key="8">
    <source>
        <dbReference type="Google" id="ProtNLM"/>
    </source>
</evidence>
<reference evidence="6" key="1">
    <citation type="submission" date="2025-08" db="UniProtKB">
        <authorList>
            <consortium name="Ensembl"/>
        </authorList>
    </citation>
    <scope>IDENTIFICATION</scope>
</reference>
<dbReference type="GeneTree" id="ENSGT01030000234802"/>
<evidence type="ECO:0000256" key="4">
    <source>
        <dbReference type="ARBA" id="ARBA00023180"/>
    </source>
</evidence>
<evidence type="ECO:0000256" key="3">
    <source>
        <dbReference type="ARBA" id="ARBA00022729"/>
    </source>
</evidence>
<dbReference type="AlphaFoldDB" id="A0A3Q3N9G3"/>
<evidence type="ECO:0000313" key="7">
    <source>
        <dbReference type="Proteomes" id="UP000261660"/>
    </source>
</evidence>
<organism evidence="6 7">
    <name type="scientific">Labrus bergylta</name>
    <name type="common">ballan wrasse</name>
    <dbReference type="NCBI Taxonomy" id="56723"/>
    <lineage>
        <taxon>Eukaryota</taxon>
        <taxon>Metazoa</taxon>
        <taxon>Chordata</taxon>
        <taxon>Craniata</taxon>
        <taxon>Vertebrata</taxon>
        <taxon>Euteleostomi</taxon>
        <taxon>Actinopterygii</taxon>
        <taxon>Neopterygii</taxon>
        <taxon>Teleostei</taxon>
        <taxon>Neoteleostei</taxon>
        <taxon>Acanthomorphata</taxon>
        <taxon>Eupercaria</taxon>
        <taxon>Labriformes</taxon>
        <taxon>Labridae</taxon>
        <taxon>Labrus</taxon>
    </lineage>
</organism>
<dbReference type="PANTHER" id="PTHR11967:SF2">
    <property type="entry name" value="ALPHA-1-ACID GLYCOPROTEIN 1"/>
    <property type="match status" value="1"/>
</dbReference>
<proteinExistence type="predicted"/>
<keyword evidence="3 5" id="KW-0732">Signal</keyword>
<keyword evidence="7" id="KW-1185">Reference proteome</keyword>
<dbReference type="Gene3D" id="2.40.128.20">
    <property type="match status" value="1"/>
</dbReference>
<keyword evidence="2" id="KW-0964">Secreted</keyword>
<keyword evidence="4" id="KW-0325">Glycoprotein</keyword>
<protein>
    <recommendedName>
        <fullName evidence="8">Apolipoprotein M</fullName>
    </recommendedName>
</protein>
<dbReference type="InParanoid" id="A0A3Q3N9G3"/>
<sequence length="213" mass="24063">MTLLKKTMLLLLVAAVGTYAALEDCDGLNKTVPAKDLHKIYGDWVLVWSVANHQEGWDLLPNVSSSHVELKLLPDNNTISFLERNMFLNNSCIKFDINMSMPTDPEERTLHASSATVETDGVPTVYNENGQAQFFETCEDCLTMMYTGKAEGFLLFYKREGNHQDVEKMKEDHNNHKKLAECLEFPQEIIFTYDGAADFCQKKSSPEVVAEEA</sequence>
<accession>A0A3Q3N9G3</accession>
<evidence type="ECO:0000313" key="6">
    <source>
        <dbReference type="Ensembl" id="ENSLBEP00000030655.1"/>
    </source>
</evidence>
<dbReference type="Ensembl" id="ENSLBET00000032069.1">
    <property type="protein sequence ID" value="ENSLBEP00000030655.1"/>
    <property type="gene ID" value="ENSLBEG00000023157.1"/>
</dbReference>
<dbReference type="PANTHER" id="PTHR11967">
    <property type="entry name" value="ALPHA-1-ACID GLYCOPROTEIN"/>
    <property type="match status" value="1"/>
</dbReference>
<comment type="subcellular location">
    <subcellularLocation>
        <location evidence="1">Secreted</location>
    </subcellularLocation>
</comment>
<dbReference type="GO" id="GO:0005576">
    <property type="term" value="C:extracellular region"/>
    <property type="evidence" value="ECO:0007669"/>
    <property type="project" value="UniProtKB-SubCell"/>
</dbReference>
<reference evidence="6" key="2">
    <citation type="submission" date="2025-09" db="UniProtKB">
        <authorList>
            <consortium name="Ensembl"/>
        </authorList>
    </citation>
    <scope>IDENTIFICATION</scope>
</reference>
<name>A0A3Q3N9G3_9LABR</name>
<evidence type="ECO:0000256" key="5">
    <source>
        <dbReference type="SAM" id="SignalP"/>
    </source>
</evidence>
<dbReference type="SUPFAM" id="SSF50814">
    <property type="entry name" value="Lipocalins"/>
    <property type="match status" value="1"/>
</dbReference>
<dbReference type="InterPro" id="IPR012674">
    <property type="entry name" value="Calycin"/>
</dbReference>
<feature type="signal peptide" evidence="5">
    <location>
        <begin position="1"/>
        <end position="20"/>
    </location>
</feature>
<feature type="chain" id="PRO_5018662424" description="Apolipoprotein M" evidence="5">
    <location>
        <begin position="21"/>
        <end position="213"/>
    </location>
</feature>
<evidence type="ECO:0000256" key="2">
    <source>
        <dbReference type="ARBA" id="ARBA00022525"/>
    </source>
</evidence>
<evidence type="ECO:0000256" key="1">
    <source>
        <dbReference type="ARBA" id="ARBA00004613"/>
    </source>
</evidence>
<dbReference type="Proteomes" id="UP000261660">
    <property type="component" value="Unplaced"/>
</dbReference>